<dbReference type="GO" id="GO:0003677">
    <property type="term" value="F:DNA binding"/>
    <property type="evidence" value="ECO:0007669"/>
    <property type="project" value="UniProtKB-KW"/>
</dbReference>
<dbReference type="RefSeq" id="XP_041560293.1">
    <property type="nucleotide sequence ID" value="XM_041694465.1"/>
</dbReference>
<dbReference type="Pfam" id="PF00172">
    <property type="entry name" value="Zn_clus"/>
    <property type="match status" value="1"/>
</dbReference>
<evidence type="ECO:0000313" key="9">
    <source>
        <dbReference type="Proteomes" id="UP000654913"/>
    </source>
</evidence>
<dbReference type="GeneID" id="64978104"/>
<dbReference type="InterPro" id="IPR036864">
    <property type="entry name" value="Zn2-C6_fun-type_DNA-bd_sf"/>
</dbReference>
<evidence type="ECO:0000256" key="5">
    <source>
        <dbReference type="ARBA" id="ARBA00023242"/>
    </source>
</evidence>
<keyword evidence="5" id="KW-0539">Nucleus</keyword>
<dbReference type="CDD" id="cd00067">
    <property type="entry name" value="GAL4"/>
    <property type="match status" value="1"/>
</dbReference>
<protein>
    <recommendedName>
        <fullName evidence="7">Zn(2)-C6 fungal-type domain-containing protein</fullName>
    </recommendedName>
</protein>
<evidence type="ECO:0000256" key="4">
    <source>
        <dbReference type="ARBA" id="ARBA00023163"/>
    </source>
</evidence>
<dbReference type="InterPro" id="IPR001138">
    <property type="entry name" value="Zn2Cys6_DnaBD"/>
</dbReference>
<reference evidence="8" key="2">
    <citation type="submission" date="2021-02" db="EMBL/GenBank/DDBJ databases">
        <title>Aspergillus puulaauensis MK2 genome sequence.</title>
        <authorList>
            <person name="Futagami T."/>
            <person name="Mori K."/>
            <person name="Kadooka C."/>
            <person name="Tanaka T."/>
        </authorList>
    </citation>
    <scope>NUCLEOTIDE SEQUENCE</scope>
    <source>
        <strain evidence="8">MK2</strain>
    </source>
</reference>
<dbReference type="PANTHER" id="PTHR31001">
    <property type="entry name" value="UNCHARACTERIZED TRANSCRIPTIONAL REGULATORY PROTEIN"/>
    <property type="match status" value="1"/>
</dbReference>
<feature type="region of interest" description="Disordered" evidence="6">
    <location>
        <begin position="66"/>
        <end position="87"/>
    </location>
</feature>
<dbReference type="OrthoDB" id="3014581at2759"/>
<dbReference type="SUPFAM" id="SSF57701">
    <property type="entry name" value="Zn2/Cys6 DNA-binding domain"/>
    <property type="match status" value="1"/>
</dbReference>
<sequence>MKRNYGGVPVDMTHNWGKPPLSCLPCRQKKRRCDRNQPCWNCAQRGISCEYPEQNGDGRHERTVPLESNNVNTNRPAVGTAPLPEGSTRNVQMLDRIQRLEAAVFNQASRALEGGSTDPQLDGVDMEQHTDEGPVASRFASFSSHPPSVSTPFISADEASRHLPPIGEARMLFDHFALTMQPTIGILHIPSTRDLMEETYQGILSGGTPDRARLILLFGAFAGSALSSTPNLLQELNSSQTQATSAYKTYMRLSVSLLQGLEPIPTSTIALAAMANLSHFVNNDDGYSMEGHLIRARCYWMARTMEIHKLDTPRRRAERKANGFDMVEVEVQRRVWWSLVASDWLSSFSGGIQEGAYTYHPNHMCVDYPTYMDDDLSTTEPPHLQPSPAPTPTGYLVYRSKLANLCREAVDAMRPVSQDGQEVCYDVILGLDAKFQDFLEHLPAVFHLDPDSIQQSEALCKERPYIAWQRTMGHISIHTRLCRLHRPYHLKGMTDPKYEYSRRVCVRSAQIVLDLRRSMDESRDTVPVGLRPSRFWVTVQHVALAALTLATDVSFDGAAPDAEVRKAKVLAAYETLERSTEEPCEFREAIKNNLRTLMSTLNKGQSADSNQSQLMMNDSSVFPATDSIYATTGDQTGGSAPWDENWDQLWSEFLAVAPDLDFSQWDQLLDGSDT</sequence>
<accession>A0A7R8ARH3</accession>
<keyword evidence="4" id="KW-0804">Transcription</keyword>
<dbReference type="AlphaFoldDB" id="A0A7R8ARH3"/>
<evidence type="ECO:0000313" key="8">
    <source>
        <dbReference type="EMBL" id="BCS28107.1"/>
    </source>
</evidence>
<dbReference type="CDD" id="cd12148">
    <property type="entry name" value="fungal_TF_MHR"/>
    <property type="match status" value="1"/>
</dbReference>
<gene>
    <name evidence="8" type="ORF">APUU_61155S</name>
</gene>
<name>A0A7R8ARH3_9EURO</name>
<dbReference type="Proteomes" id="UP000654913">
    <property type="component" value="Chromosome 6"/>
</dbReference>
<evidence type="ECO:0000259" key="7">
    <source>
        <dbReference type="PROSITE" id="PS50048"/>
    </source>
</evidence>
<feature type="domain" description="Zn(2)-C6 fungal-type" evidence="7">
    <location>
        <begin position="22"/>
        <end position="51"/>
    </location>
</feature>
<dbReference type="Gene3D" id="4.10.240.10">
    <property type="entry name" value="Zn(2)-C6 fungal-type DNA-binding domain"/>
    <property type="match status" value="1"/>
</dbReference>
<dbReference type="InterPro" id="IPR050613">
    <property type="entry name" value="Sec_Metabolite_Reg"/>
</dbReference>
<dbReference type="GO" id="GO:0005634">
    <property type="term" value="C:nucleus"/>
    <property type="evidence" value="ECO:0007669"/>
    <property type="project" value="UniProtKB-SubCell"/>
</dbReference>
<dbReference type="EMBL" id="AP024448">
    <property type="protein sequence ID" value="BCS28107.1"/>
    <property type="molecule type" value="Genomic_DNA"/>
</dbReference>
<dbReference type="GO" id="GO:0000981">
    <property type="term" value="F:DNA-binding transcription factor activity, RNA polymerase II-specific"/>
    <property type="evidence" value="ECO:0007669"/>
    <property type="project" value="InterPro"/>
</dbReference>
<comment type="subcellular location">
    <subcellularLocation>
        <location evidence="1">Nucleus</location>
    </subcellularLocation>
</comment>
<keyword evidence="9" id="KW-1185">Reference proteome</keyword>
<evidence type="ECO:0000256" key="2">
    <source>
        <dbReference type="ARBA" id="ARBA00023015"/>
    </source>
</evidence>
<organism evidence="8 9">
    <name type="scientific">Aspergillus puulaauensis</name>
    <dbReference type="NCBI Taxonomy" id="1220207"/>
    <lineage>
        <taxon>Eukaryota</taxon>
        <taxon>Fungi</taxon>
        <taxon>Dikarya</taxon>
        <taxon>Ascomycota</taxon>
        <taxon>Pezizomycotina</taxon>
        <taxon>Eurotiomycetes</taxon>
        <taxon>Eurotiomycetidae</taxon>
        <taxon>Eurotiales</taxon>
        <taxon>Aspergillaceae</taxon>
        <taxon>Aspergillus</taxon>
    </lineage>
</organism>
<dbReference type="PANTHER" id="PTHR31001:SF90">
    <property type="entry name" value="CENTROMERE DNA-BINDING PROTEIN COMPLEX CBF3 SUBUNIT B"/>
    <property type="match status" value="1"/>
</dbReference>
<dbReference type="GO" id="GO:0008270">
    <property type="term" value="F:zinc ion binding"/>
    <property type="evidence" value="ECO:0007669"/>
    <property type="project" value="InterPro"/>
</dbReference>
<feature type="compositionally biased region" description="Polar residues" evidence="6">
    <location>
        <begin position="66"/>
        <end position="75"/>
    </location>
</feature>
<reference evidence="8" key="1">
    <citation type="submission" date="2021-01" db="EMBL/GenBank/DDBJ databases">
        <authorList>
            <consortium name="Aspergillus puulaauensis MK2 genome sequencing consortium"/>
            <person name="Kazuki M."/>
            <person name="Futagami T."/>
        </authorList>
    </citation>
    <scope>NUCLEOTIDE SEQUENCE</scope>
    <source>
        <strain evidence="8">MK2</strain>
    </source>
</reference>
<evidence type="ECO:0000256" key="3">
    <source>
        <dbReference type="ARBA" id="ARBA00023125"/>
    </source>
</evidence>
<dbReference type="PROSITE" id="PS50048">
    <property type="entry name" value="ZN2_CY6_FUNGAL_2"/>
    <property type="match status" value="1"/>
</dbReference>
<keyword evidence="3" id="KW-0238">DNA-binding</keyword>
<keyword evidence="2" id="KW-0805">Transcription regulation</keyword>
<evidence type="ECO:0000256" key="1">
    <source>
        <dbReference type="ARBA" id="ARBA00004123"/>
    </source>
</evidence>
<dbReference type="KEGG" id="apuu:APUU_61155S"/>
<dbReference type="SMART" id="SM00066">
    <property type="entry name" value="GAL4"/>
    <property type="match status" value="1"/>
</dbReference>
<dbReference type="PROSITE" id="PS00463">
    <property type="entry name" value="ZN2_CY6_FUNGAL_1"/>
    <property type="match status" value="1"/>
</dbReference>
<proteinExistence type="predicted"/>
<evidence type="ECO:0000256" key="6">
    <source>
        <dbReference type="SAM" id="MobiDB-lite"/>
    </source>
</evidence>